<dbReference type="EMBL" id="CAJNOI010000058">
    <property type="protein sequence ID" value="CAF0964589.1"/>
    <property type="molecule type" value="Genomic_DNA"/>
</dbReference>
<organism evidence="8 10">
    <name type="scientific">Adineta steineri</name>
    <dbReference type="NCBI Taxonomy" id="433720"/>
    <lineage>
        <taxon>Eukaryota</taxon>
        <taxon>Metazoa</taxon>
        <taxon>Spiralia</taxon>
        <taxon>Gnathifera</taxon>
        <taxon>Rotifera</taxon>
        <taxon>Eurotatoria</taxon>
        <taxon>Bdelloidea</taxon>
        <taxon>Adinetida</taxon>
        <taxon>Adinetidae</taxon>
        <taxon>Adineta</taxon>
    </lineage>
</organism>
<evidence type="ECO:0000256" key="1">
    <source>
        <dbReference type="ARBA" id="ARBA00004370"/>
    </source>
</evidence>
<name>A0A814DQW9_9BILA</name>
<evidence type="ECO:0000313" key="8">
    <source>
        <dbReference type="EMBL" id="CAF0957891.1"/>
    </source>
</evidence>
<dbReference type="OrthoDB" id="10043903at2759"/>
<feature type="transmembrane region" description="Helical" evidence="5">
    <location>
        <begin position="260"/>
        <end position="279"/>
    </location>
</feature>
<evidence type="ECO:0000313" key="10">
    <source>
        <dbReference type="Proteomes" id="UP000663832"/>
    </source>
</evidence>
<dbReference type="InterPro" id="IPR017452">
    <property type="entry name" value="GPCR_Rhodpsn_7TM"/>
</dbReference>
<keyword evidence="10" id="KW-1185">Reference proteome</keyword>
<proteinExistence type="predicted"/>
<dbReference type="EMBL" id="CAJNOM010000063">
    <property type="protein sequence ID" value="CAF0957891.1"/>
    <property type="molecule type" value="Genomic_DNA"/>
</dbReference>
<evidence type="ECO:0000313" key="9">
    <source>
        <dbReference type="EMBL" id="CAF0964589.1"/>
    </source>
</evidence>
<evidence type="ECO:0000256" key="4">
    <source>
        <dbReference type="ARBA" id="ARBA00023136"/>
    </source>
</evidence>
<dbReference type="EMBL" id="CAJNOM010000058">
    <property type="protein sequence ID" value="CAF0944624.1"/>
    <property type="molecule type" value="Genomic_DNA"/>
</dbReference>
<dbReference type="GO" id="GO:0016020">
    <property type="term" value="C:membrane"/>
    <property type="evidence" value="ECO:0007669"/>
    <property type="project" value="UniProtKB-SubCell"/>
</dbReference>
<keyword evidence="2 5" id="KW-0812">Transmembrane</keyword>
<evidence type="ECO:0000313" key="7">
    <source>
        <dbReference type="EMBL" id="CAF0944624.1"/>
    </source>
</evidence>
<reference evidence="8" key="1">
    <citation type="submission" date="2021-02" db="EMBL/GenBank/DDBJ databases">
        <authorList>
            <person name="Nowell W R."/>
        </authorList>
    </citation>
    <scope>NUCLEOTIDE SEQUENCE</scope>
</reference>
<dbReference type="Proteomes" id="UP000663877">
    <property type="component" value="Unassembled WGS sequence"/>
</dbReference>
<feature type="transmembrane region" description="Helical" evidence="5">
    <location>
        <begin position="49"/>
        <end position="69"/>
    </location>
</feature>
<evidence type="ECO:0000259" key="6">
    <source>
        <dbReference type="PROSITE" id="PS50262"/>
    </source>
</evidence>
<evidence type="ECO:0000256" key="3">
    <source>
        <dbReference type="ARBA" id="ARBA00022989"/>
    </source>
</evidence>
<dbReference type="Gene3D" id="1.20.1070.10">
    <property type="entry name" value="Rhodopsin 7-helix transmembrane proteins"/>
    <property type="match status" value="1"/>
</dbReference>
<feature type="transmembrane region" description="Helical" evidence="5">
    <location>
        <begin position="222"/>
        <end position="248"/>
    </location>
</feature>
<dbReference type="PROSITE" id="PS50262">
    <property type="entry name" value="G_PROTEIN_RECEP_F1_2"/>
    <property type="match status" value="1"/>
</dbReference>
<keyword evidence="3 5" id="KW-1133">Transmembrane helix</keyword>
<keyword evidence="4 5" id="KW-0472">Membrane</keyword>
<comment type="subcellular location">
    <subcellularLocation>
        <location evidence="1">Membrane</location>
    </subcellularLocation>
</comment>
<accession>A0A814DQW9</accession>
<feature type="transmembrane region" description="Helical" evidence="5">
    <location>
        <begin position="183"/>
        <end position="201"/>
    </location>
</feature>
<feature type="transmembrane region" description="Helical" evidence="5">
    <location>
        <begin position="134"/>
        <end position="159"/>
    </location>
</feature>
<evidence type="ECO:0000256" key="5">
    <source>
        <dbReference type="SAM" id="Phobius"/>
    </source>
</evidence>
<dbReference type="AlphaFoldDB" id="A0A814DQW9"/>
<evidence type="ECO:0000256" key="2">
    <source>
        <dbReference type="ARBA" id="ARBA00022692"/>
    </source>
</evidence>
<protein>
    <recommendedName>
        <fullName evidence="6">G-protein coupled receptors family 1 profile domain-containing protein</fullName>
    </recommendedName>
</protein>
<feature type="domain" description="G-protein coupled receptors family 1 profile" evidence="6">
    <location>
        <begin position="31"/>
        <end position="287"/>
    </location>
</feature>
<sequence>MNSSTNRIANIIIDCSIISLTSISICISTVVFGFILYYLIKIKNSPNQLALLLTGNVYLSILFSCILLLKEYVRILPGHLYSINSLNDGIYCEIRAYFLWASNCTIYYSITLQSFHPLCRIVFHNRRSLQSIKFYQILILIQWIICFLIMIPGLLLGYFKYSKNDYLCQVDYTSLKNTCINGMLSYAFPVYATMGCYYHTLRKVRKGNHNLVQATARRDLIVLFRICILVGLFMIIPVPTMIGFFIYFSSGYLPWWLSQFQWFAFSLITNIATIILILISPHVRILWTKTFHRPRHHPVAIVFANNIRN</sequence>
<feature type="transmembrane region" description="Helical" evidence="5">
    <location>
        <begin position="12"/>
        <end position="37"/>
    </location>
</feature>
<dbReference type="Proteomes" id="UP000663832">
    <property type="component" value="Unassembled WGS sequence"/>
</dbReference>
<dbReference type="SUPFAM" id="SSF81321">
    <property type="entry name" value="Family A G protein-coupled receptor-like"/>
    <property type="match status" value="1"/>
</dbReference>
<comment type="caution">
    <text evidence="8">The sequence shown here is derived from an EMBL/GenBank/DDBJ whole genome shotgun (WGS) entry which is preliminary data.</text>
</comment>
<gene>
    <name evidence="9" type="ORF">BJG266_LOCUS13999</name>
    <name evidence="7" type="ORF">QVE165_LOCUS11859</name>
    <name evidence="8" type="ORF">QVE165_LOCUS12587</name>
</gene>